<evidence type="ECO:0000313" key="2">
    <source>
        <dbReference type="Proteomes" id="UP000671873"/>
    </source>
</evidence>
<dbReference type="Proteomes" id="UP000671873">
    <property type="component" value="Segment"/>
</dbReference>
<proteinExistence type="predicted"/>
<accession>A0A858MTQ9</accession>
<sequence length="41" mass="4854">MRVPKGEKDLRLKLTFQSSCLVRASKLKPKKKEPKRMVREI</sequence>
<protein>
    <submittedName>
        <fullName evidence="1">Uncharacterized protein</fullName>
    </submittedName>
</protein>
<dbReference type="EMBL" id="MT234342">
    <property type="protein sequence ID" value="QIW87801.1"/>
    <property type="molecule type" value="Genomic_DNA"/>
</dbReference>
<reference evidence="1 2" key="1">
    <citation type="submission" date="2020-03" db="EMBL/GenBank/DDBJ databases">
        <authorList>
            <person name="Holtappels D."/>
            <person name="Bomans J.P.J."/>
            <person name="Lavigne R."/>
            <person name="Wagemans J."/>
        </authorList>
    </citation>
    <scope>NUCLEOTIDE SEQUENCE [LARGE SCALE GENOMIC DNA]</scope>
    <source>
        <strain evidence="1 2">OLIVR5</strain>
    </source>
</reference>
<keyword evidence="2" id="KW-1185">Reference proteome</keyword>
<gene>
    <name evidence="1" type="ORF">Ab1vBOLIVR5_gp153c</name>
</gene>
<organism evidence="1 2">
    <name type="scientific">Agrobacterium phage OLIVR5</name>
    <dbReference type="NCBI Taxonomy" id="2723773"/>
    <lineage>
        <taxon>Viruses</taxon>
        <taxon>Duplodnaviria</taxon>
        <taxon>Heunggongvirae</taxon>
        <taxon>Uroviricota</taxon>
        <taxon>Caudoviricetes</taxon>
        <taxon>Pootjesviridae</taxon>
        <taxon>Heverleevirus</taxon>
        <taxon>Heverleevirus OLIVR5</taxon>
    </lineage>
</organism>
<evidence type="ECO:0000313" key="1">
    <source>
        <dbReference type="EMBL" id="QIW87801.1"/>
    </source>
</evidence>
<name>A0A858MTQ9_9CAUD</name>